<dbReference type="Pfam" id="PF03993">
    <property type="entry name" value="DUF349"/>
    <property type="match status" value="3"/>
</dbReference>
<keyword evidence="1" id="KW-0175">Coiled coil</keyword>
<comment type="caution">
    <text evidence="3">The sequence shown here is derived from an EMBL/GenBank/DDBJ whole genome shotgun (WGS) entry which is preliminary data.</text>
</comment>
<evidence type="ECO:0000313" key="3">
    <source>
        <dbReference type="EMBL" id="GLW91519.1"/>
    </source>
</evidence>
<feature type="coiled-coil region" evidence="1">
    <location>
        <begin position="340"/>
        <end position="367"/>
    </location>
</feature>
<evidence type="ECO:0000256" key="2">
    <source>
        <dbReference type="SAM" id="MobiDB-lite"/>
    </source>
</evidence>
<protein>
    <recommendedName>
        <fullName evidence="5">DUF349 domain-containing protein</fullName>
    </recommendedName>
</protein>
<proteinExistence type="predicted"/>
<feature type="compositionally biased region" description="Low complexity" evidence="2">
    <location>
        <begin position="83"/>
        <end position="125"/>
    </location>
</feature>
<feature type="compositionally biased region" description="Basic and acidic residues" evidence="2">
    <location>
        <begin position="523"/>
        <end position="532"/>
    </location>
</feature>
<name>A0A9W6V911_9PSEU</name>
<sequence>MTDKDHGAGAVAEQDSGGEPDQAVVAAPVEAPSATEPTPAGAAPVEAPPAQEAPVETADAAPETTPVDTAAPDTASVETAPVESAPAETTPDEAAPSDAAAETAAEQASTDEPVADVTPVDVPAPSQVAVTRAPAPAAPSVEGGPQVPTAASDPGKWGRVDADGTVYVRTADGERAVGSWQAGEPAEGLAHFARRFDDIRTEVELLATRLVSGSGDPKQAATNAKHIKDGLAEAHVVGDLAALAARIDFVLANASVAVEAAKHAREEARAGSVARKQELVEEAERLAEESTQWKVAGDRLRAVLDEWKTIKGVDRKTDEQLWRRFSKARDTFNRRRGSHFADLDRQRATAKSRKQELVEEAERLAESDDWGPTAGRYKDLMLEWKAAGRAPKDADDTLWQRFRAAQDAFFARRSSVFDERDAEFADNARKKEELLTEAEKITTADVDAARAALHKVQERWEVIGKVPRERIRELEGRLRAVEEKVRTAADAQWRRTDPEAEARAAQFRERVQQFESQAAKARAAGDKRRAEQAEAQAAQWREWLAAAEQAVASR</sequence>
<evidence type="ECO:0008006" key="5">
    <source>
        <dbReference type="Google" id="ProtNLM"/>
    </source>
</evidence>
<keyword evidence="4" id="KW-1185">Reference proteome</keyword>
<organism evidence="3 4">
    <name type="scientific">Actinokineospora globicatena</name>
    <dbReference type="NCBI Taxonomy" id="103729"/>
    <lineage>
        <taxon>Bacteria</taxon>
        <taxon>Bacillati</taxon>
        <taxon>Actinomycetota</taxon>
        <taxon>Actinomycetes</taxon>
        <taxon>Pseudonocardiales</taxon>
        <taxon>Pseudonocardiaceae</taxon>
        <taxon>Actinokineospora</taxon>
    </lineage>
</organism>
<dbReference type="AlphaFoldDB" id="A0A9W6V911"/>
<dbReference type="EMBL" id="BSSD01000003">
    <property type="protein sequence ID" value="GLW91519.1"/>
    <property type="molecule type" value="Genomic_DNA"/>
</dbReference>
<dbReference type="Proteomes" id="UP001165042">
    <property type="component" value="Unassembled WGS sequence"/>
</dbReference>
<dbReference type="InterPro" id="IPR007139">
    <property type="entry name" value="DUF349"/>
</dbReference>
<evidence type="ECO:0000256" key="1">
    <source>
        <dbReference type="SAM" id="Coils"/>
    </source>
</evidence>
<evidence type="ECO:0000313" key="4">
    <source>
        <dbReference type="Proteomes" id="UP001165042"/>
    </source>
</evidence>
<reference evidence="3" key="1">
    <citation type="submission" date="2023-02" db="EMBL/GenBank/DDBJ databases">
        <title>Actinokineospora globicatena NBRC 15670.</title>
        <authorList>
            <person name="Ichikawa N."/>
            <person name="Sato H."/>
            <person name="Tonouchi N."/>
        </authorList>
    </citation>
    <scope>NUCLEOTIDE SEQUENCE</scope>
    <source>
        <strain evidence="3">NBRC 15670</strain>
    </source>
</reference>
<feature type="compositionally biased region" description="Low complexity" evidence="2">
    <location>
        <begin position="23"/>
        <end position="75"/>
    </location>
</feature>
<accession>A0A9W6V911</accession>
<feature type="region of interest" description="Disordered" evidence="2">
    <location>
        <begin position="1"/>
        <end position="160"/>
    </location>
</feature>
<feature type="region of interest" description="Disordered" evidence="2">
    <location>
        <begin position="516"/>
        <end position="535"/>
    </location>
</feature>
<gene>
    <name evidence="3" type="ORF">Aglo03_23350</name>
</gene>